<keyword evidence="2" id="KW-1185">Reference proteome</keyword>
<accession>A0A4Y2SSC9</accession>
<dbReference type="Proteomes" id="UP000499080">
    <property type="component" value="Unassembled WGS sequence"/>
</dbReference>
<gene>
    <name evidence="1" type="ORF">AVEN_186728_1</name>
</gene>
<dbReference type="EMBL" id="BGPR01023271">
    <property type="protein sequence ID" value="GBN90336.1"/>
    <property type="molecule type" value="Genomic_DNA"/>
</dbReference>
<reference evidence="1 2" key="1">
    <citation type="journal article" date="2019" name="Sci. Rep.">
        <title>Orb-weaving spider Araneus ventricosus genome elucidates the spidroin gene catalogue.</title>
        <authorList>
            <person name="Kono N."/>
            <person name="Nakamura H."/>
            <person name="Ohtoshi R."/>
            <person name="Moran D.A.P."/>
            <person name="Shinohara A."/>
            <person name="Yoshida Y."/>
            <person name="Fujiwara M."/>
            <person name="Mori M."/>
            <person name="Tomita M."/>
            <person name="Arakawa K."/>
        </authorList>
    </citation>
    <scope>NUCLEOTIDE SEQUENCE [LARGE SCALE GENOMIC DNA]</scope>
</reference>
<comment type="caution">
    <text evidence="1">The sequence shown here is derived from an EMBL/GenBank/DDBJ whole genome shotgun (WGS) entry which is preliminary data.</text>
</comment>
<name>A0A4Y2SSC9_ARAVE</name>
<organism evidence="1 2">
    <name type="scientific">Araneus ventricosus</name>
    <name type="common">Orbweaver spider</name>
    <name type="synonym">Epeira ventricosa</name>
    <dbReference type="NCBI Taxonomy" id="182803"/>
    <lineage>
        <taxon>Eukaryota</taxon>
        <taxon>Metazoa</taxon>
        <taxon>Ecdysozoa</taxon>
        <taxon>Arthropoda</taxon>
        <taxon>Chelicerata</taxon>
        <taxon>Arachnida</taxon>
        <taxon>Araneae</taxon>
        <taxon>Araneomorphae</taxon>
        <taxon>Entelegynae</taxon>
        <taxon>Araneoidea</taxon>
        <taxon>Araneidae</taxon>
        <taxon>Araneus</taxon>
    </lineage>
</organism>
<evidence type="ECO:0000313" key="2">
    <source>
        <dbReference type="Proteomes" id="UP000499080"/>
    </source>
</evidence>
<sequence length="93" mass="10453">MDYLQISILRIIVLGRLQFNGIIVHKRSNSSKEGWLPPINVIPNHDTTRSARKLMSREFGKLPIPRGCLPKSELIRDFKSELITQLSVGASGV</sequence>
<proteinExistence type="predicted"/>
<protein>
    <submittedName>
        <fullName evidence="1">Uncharacterized protein</fullName>
    </submittedName>
</protein>
<dbReference type="AlphaFoldDB" id="A0A4Y2SSC9"/>
<evidence type="ECO:0000313" key="1">
    <source>
        <dbReference type="EMBL" id="GBN90336.1"/>
    </source>
</evidence>